<dbReference type="AlphaFoldDB" id="A0A0K1ZMR8"/>
<dbReference type="EMBL" id="LN899826">
    <property type="protein sequence ID" value="CUV38402.1"/>
    <property type="molecule type" value="Genomic_DNA"/>
</dbReference>
<keyword evidence="2" id="KW-0472">Membrane</keyword>
<dbReference type="EMBL" id="LN899821">
    <property type="protein sequence ID" value="CUV19110.1"/>
    <property type="molecule type" value="Genomic_DNA"/>
</dbReference>
<dbReference type="EMBL" id="LN899823">
    <property type="protein sequence ID" value="CUV23329.1"/>
    <property type="molecule type" value="Genomic_DNA"/>
</dbReference>
<dbReference type="EMBL" id="CP085043">
    <property type="protein sequence ID" value="UZF14207.1"/>
    <property type="molecule type" value="Genomic_DNA"/>
</dbReference>
<dbReference type="EMBL" id="CP025741">
    <property type="protein sequence ID" value="AYA47418.1"/>
    <property type="molecule type" value="Genomic_DNA"/>
</dbReference>
<reference evidence="3" key="2">
    <citation type="submission" date="2018-01" db="EMBL/GenBank/DDBJ databases">
        <title>Ralstonia pseudosolanacearum P824 infects blueberry.</title>
        <authorList>
            <person name="Bocsanczy A.M."/>
            <person name="Norman D.J."/>
        </authorList>
    </citation>
    <scope>NUCLEOTIDE SEQUENCE</scope>
    <source>
        <strain evidence="3">P824</strain>
    </source>
</reference>
<evidence type="ECO:0000313" key="10">
    <source>
        <dbReference type="EMBL" id="CUV53325.1"/>
    </source>
</evidence>
<evidence type="ECO:0000313" key="9">
    <source>
        <dbReference type="EMBL" id="CUV43879.1"/>
    </source>
</evidence>
<evidence type="ECO:0000313" key="7">
    <source>
        <dbReference type="EMBL" id="CUV33743.1"/>
    </source>
</evidence>
<evidence type="ECO:0000313" key="5">
    <source>
        <dbReference type="EMBL" id="CUV23329.1"/>
    </source>
</evidence>
<evidence type="ECO:0000313" key="12">
    <source>
        <dbReference type="EMBL" id="UZF14207.1"/>
    </source>
</evidence>
<evidence type="ECO:0000313" key="13">
    <source>
        <dbReference type="Proteomes" id="UP000262427"/>
    </source>
</evidence>
<dbReference type="EMBL" id="LN899822">
    <property type="protein sequence ID" value="CUV61475.1"/>
    <property type="molecule type" value="Genomic_DNA"/>
</dbReference>
<keyword evidence="2 5" id="KW-0812">Transmembrane</keyword>
<reference evidence="12" key="4">
    <citation type="submission" date="2021-10" db="EMBL/GenBank/DDBJ databases">
        <title>Complete genome sequences of five Ralstonia solancearum strains isolated from sunflower.</title>
        <authorList>
            <person name="She X."/>
            <person name="He Z."/>
        </authorList>
    </citation>
    <scope>NUCLEOTIDE SEQUENCE</scope>
    <source>
        <strain evidence="12">RS638</strain>
    </source>
</reference>
<proteinExistence type="predicted"/>
<reference evidence="5" key="1">
    <citation type="submission" date="2015-10" db="EMBL/GenBank/DDBJ databases">
        <authorList>
            <person name="Gilbert D.G."/>
        </authorList>
    </citation>
    <scope>NUCLEOTIDE SEQUENCE</scope>
    <source>
        <strain evidence="5">Phyl III-seqv23</strain>
    </source>
</reference>
<gene>
    <name evidence="12" type="ORF">LH706_14425</name>
    <name evidence="4" type="ORF">PSS4_v1_910035</name>
    <name evidence="11" type="ORF">RD1301_v1_1550012</name>
    <name evidence="3" type="ORF">RSP824_13595</name>
    <name evidence="5" type="ORF">RUN1744_v1_390036</name>
    <name evidence="6" type="ORF">RUN1985_v1_870003</name>
    <name evidence="10" type="ORF">RUN215_v1_120035</name>
    <name evidence="7" type="ORF">TD1301_v1_540036</name>
    <name evidence="8" type="ORF">TF3108_v1_120036</name>
    <name evidence="9" type="ORF">TO10_v1_110073</name>
</gene>
<dbReference type="EMBL" id="LN899825">
    <property type="protein sequence ID" value="CUV33743.1"/>
    <property type="molecule type" value="Genomic_DNA"/>
</dbReference>
<evidence type="ECO:0000313" key="4">
    <source>
        <dbReference type="EMBL" id="CUV19110.1"/>
    </source>
</evidence>
<accession>A0A0K1ZMR8</accession>
<evidence type="ECO:0000313" key="8">
    <source>
        <dbReference type="EMBL" id="CUV38402.1"/>
    </source>
</evidence>
<dbReference type="PATRIC" id="fig|305.107.peg.3527"/>
<dbReference type="EMBL" id="LN899820">
    <property type="protein sequence ID" value="CUV53325.1"/>
    <property type="molecule type" value="Genomic_DNA"/>
</dbReference>
<protein>
    <submittedName>
        <fullName evidence="12">DUF4337 domain-containing protein</fullName>
    </submittedName>
    <submittedName>
        <fullName evidence="3">Osmotically-inducible lipoprotein OsmB</fullName>
    </submittedName>
    <submittedName>
        <fullName evidence="5">Putative transmembrane protein</fullName>
    </submittedName>
</protein>
<dbReference type="Pfam" id="PF14235">
    <property type="entry name" value="DUF4337"/>
    <property type="match status" value="1"/>
</dbReference>
<dbReference type="EMBL" id="LN899827">
    <property type="protein sequence ID" value="CUV43879.1"/>
    <property type="molecule type" value="Genomic_DNA"/>
</dbReference>
<keyword evidence="2" id="KW-1133">Transmembrane helix</keyword>
<evidence type="ECO:0000256" key="2">
    <source>
        <dbReference type="SAM" id="Phobius"/>
    </source>
</evidence>
<dbReference type="Proteomes" id="UP000262427">
    <property type="component" value="Chromosome CM"/>
</dbReference>
<dbReference type="InterPro" id="IPR025570">
    <property type="entry name" value="DUF4337"/>
</dbReference>
<keyword evidence="3" id="KW-0449">Lipoprotein</keyword>
<dbReference type="EMBL" id="LN899824">
    <property type="protein sequence ID" value="CUV31334.1"/>
    <property type="molecule type" value="Genomic_DNA"/>
</dbReference>
<organism evidence="5">
    <name type="scientific">Ralstonia solanacearum</name>
    <name type="common">Pseudomonas solanacearum</name>
    <dbReference type="NCBI Taxonomy" id="305"/>
    <lineage>
        <taxon>Bacteria</taxon>
        <taxon>Pseudomonadati</taxon>
        <taxon>Pseudomonadota</taxon>
        <taxon>Betaproteobacteria</taxon>
        <taxon>Burkholderiales</taxon>
        <taxon>Burkholderiaceae</taxon>
        <taxon>Ralstonia</taxon>
        <taxon>Ralstonia solanacearum species complex</taxon>
    </lineage>
</organism>
<evidence type="ECO:0000313" key="3">
    <source>
        <dbReference type="EMBL" id="AYA47418.1"/>
    </source>
</evidence>
<feature type="region of interest" description="Disordered" evidence="1">
    <location>
        <begin position="103"/>
        <end position="123"/>
    </location>
</feature>
<evidence type="ECO:0000313" key="11">
    <source>
        <dbReference type="EMBL" id="CUV61475.1"/>
    </source>
</evidence>
<feature type="transmembrane region" description="Helical" evidence="2">
    <location>
        <begin position="167"/>
        <end position="188"/>
    </location>
</feature>
<feature type="transmembrane region" description="Helical" evidence="2">
    <location>
        <begin position="143"/>
        <end position="162"/>
    </location>
</feature>
<reference evidence="13" key="3">
    <citation type="submission" date="2018-01" db="EMBL/GenBank/DDBJ databases">
        <title>Raltonia solanacearum P824 infects blueberry.</title>
        <authorList>
            <person name="Bocsanczy A.M."/>
            <person name="Norman D.J."/>
        </authorList>
    </citation>
    <scope>NUCLEOTIDE SEQUENCE [LARGE SCALE GENOMIC DNA]</scope>
    <source>
        <strain evidence="13">P824</strain>
    </source>
</reference>
<evidence type="ECO:0000313" key="6">
    <source>
        <dbReference type="EMBL" id="CUV31334.1"/>
    </source>
</evidence>
<name>A0A0K1ZMR8_RALSL</name>
<sequence length="190" mass="20548">MAEEFEVRGVHEHVLDHAAEHGGPDSFAGRIAVMTAILSTAGAIFGYQGGATQNEALLLKNEAAIHKTEASNQWAYYQAKSQKQAIAELAGQLPGVDHEAAKREAQRYGTEKEQIRQTAETHERAAGEADKASEVAVHHHHRWAQALVAIQVSIALAAITLLTRRRWLLGFSYGIGALGGMLAVMALLHL</sequence>
<evidence type="ECO:0000256" key="1">
    <source>
        <dbReference type="SAM" id="MobiDB-lite"/>
    </source>
</evidence>